<dbReference type="EMBL" id="CP035503">
    <property type="protein sequence ID" value="QDL35956.1"/>
    <property type="molecule type" value="Genomic_DNA"/>
</dbReference>
<name>A0A515D6B3_9BURK</name>
<evidence type="ECO:0000313" key="2">
    <source>
        <dbReference type="Proteomes" id="UP000316798"/>
    </source>
</evidence>
<dbReference type="RefSeq" id="WP_142817056.1">
    <property type="nucleotide sequence ID" value="NZ_CP035503.1"/>
</dbReference>
<organism evidence="1 2">
    <name type="scientific">Rhodoferax sediminis</name>
    <dbReference type="NCBI Taxonomy" id="2509614"/>
    <lineage>
        <taxon>Bacteria</taxon>
        <taxon>Pseudomonadati</taxon>
        <taxon>Pseudomonadota</taxon>
        <taxon>Betaproteobacteria</taxon>
        <taxon>Burkholderiales</taxon>
        <taxon>Comamonadaceae</taxon>
        <taxon>Rhodoferax</taxon>
    </lineage>
</organism>
<protein>
    <submittedName>
        <fullName evidence="1">Uncharacterized protein</fullName>
    </submittedName>
</protein>
<sequence length="482" mass="54305">MLPEDFIAYLRDHVKGFSAETERHQWHLAWMAWQGSQKRRQHRSEPGAMSFSQAELDRAFGRGKFESLRHRTGFFFRLPRWSHEHKITRAYFLGPHIYPAIRAYKSRTESNSTRVMSLSGNKIKVVRSLPAAISSTGTNGRATKTDKWKRAKGLNRIPVNVEMLGRLRDSARSILRDRTALEDGTPLDRDARRTIGRIMDTSDKILRMARMDLAGPRHIPQVYAIAPAGRLYARGLNLQNAPRQVKEAALHGMWEYDFANCHFSIVSQMANKFRLACPSIEHYLANKSLIRQEVAKGAGIEQDKAKHCLLALLYGARPSGRATDAFPAMIGVDAAKLLYVQPAFVSLRQEIERVRSVILDGWPRTRNGSLTNDCGKAIGGSEPRAAQFAHLVQGVEARALMAIVNTHAEKIVLLQHDGFAARERLDSKALERAVFDQVGYMLKLEERELKCDPDVRQLLDRIESEMALEAAPDIGFDSVSAD</sequence>
<gene>
    <name evidence="1" type="ORF">EUB48_00600</name>
</gene>
<dbReference type="Proteomes" id="UP000316798">
    <property type="component" value="Chromosome"/>
</dbReference>
<dbReference type="KEGG" id="rhf:EUB48_00600"/>
<keyword evidence="2" id="KW-1185">Reference proteome</keyword>
<dbReference type="OrthoDB" id="9152158at2"/>
<dbReference type="AlphaFoldDB" id="A0A515D6B3"/>
<proteinExistence type="predicted"/>
<reference evidence="1 2" key="1">
    <citation type="submission" date="2019-01" db="EMBL/GenBank/DDBJ databases">
        <title>Genomic insights into a novel species Rhodoferax sp.</title>
        <authorList>
            <person name="Jin L."/>
        </authorList>
    </citation>
    <scope>NUCLEOTIDE SEQUENCE [LARGE SCALE GENOMIC DNA]</scope>
    <source>
        <strain evidence="1 2">CHu59-6-5</strain>
    </source>
</reference>
<accession>A0A515D6B3</accession>
<evidence type="ECO:0000313" key="1">
    <source>
        <dbReference type="EMBL" id="QDL35956.1"/>
    </source>
</evidence>